<sequence>MGRRRSASLTRSVFRADAASPSLDPTSPTSNLDALALAGFEGSGRSRAQPYDDNSPPSADFQQACEVQVVAKRDVVRVRKAKPSSHLSAPRRPVPKRSMTRLVPLAGENGVSVGLDNPFEDAMFRKTLQLAGFLQPLDTSRKTIKGRFSHSLQKEHFKEGLNAFLDEQGLKPRGEYMIRFKGTSSGQRLYDLIQPHSPFVHLFTTSLPASTATCKVYPEDVEGPEAASVTWTNLSTEQNTSEWAAKARKFWPVRVQLEGPTSVDIIPGTEQSDPSAYDGFSGAARRRKRRDSFHREIDLDEEIRAREQAEALELRDNTQANSLRLSETASLKITTKGGGSSPLAETERSAAATAGPSAEEQLASPKSPTILASVRQLGESIAHDPRVQSVTQTVTSGVQGLREWFSQRQLPSPFSDEVEQHEEEEERRKREKRGRRREREEMRKRRELEDGAAEDDLEREREERRARREERRRRREMEGHDEF</sequence>
<evidence type="ECO:0000313" key="3">
    <source>
        <dbReference type="Proteomes" id="UP001342314"/>
    </source>
</evidence>
<reference evidence="2 3" key="1">
    <citation type="submission" date="2021-12" db="EMBL/GenBank/DDBJ databases">
        <title>High titer production of polyol ester of fatty acids by Rhodotorula paludigena BS15 towards product separation-free biomass refinery.</title>
        <authorList>
            <person name="Mano J."/>
            <person name="Ono H."/>
            <person name="Tanaka T."/>
            <person name="Naito K."/>
            <person name="Sushida H."/>
            <person name="Ike M."/>
            <person name="Tokuyasu K."/>
            <person name="Kitaoka M."/>
        </authorList>
    </citation>
    <scope>NUCLEOTIDE SEQUENCE [LARGE SCALE GENOMIC DNA]</scope>
    <source>
        <strain evidence="2 3">BS15</strain>
    </source>
</reference>
<feature type="region of interest" description="Disordered" evidence="1">
    <location>
        <begin position="333"/>
        <end position="367"/>
    </location>
</feature>
<organism evidence="2 3">
    <name type="scientific">Rhodotorula paludigena</name>
    <dbReference type="NCBI Taxonomy" id="86838"/>
    <lineage>
        <taxon>Eukaryota</taxon>
        <taxon>Fungi</taxon>
        <taxon>Dikarya</taxon>
        <taxon>Basidiomycota</taxon>
        <taxon>Pucciniomycotina</taxon>
        <taxon>Microbotryomycetes</taxon>
        <taxon>Sporidiobolales</taxon>
        <taxon>Sporidiobolaceae</taxon>
        <taxon>Rhodotorula</taxon>
    </lineage>
</organism>
<keyword evidence="3" id="KW-1185">Reference proteome</keyword>
<feature type="region of interest" description="Disordered" evidence="1">
    <location>
        <begin position="262"/>
        <end position="290"/>
    </location>
</feature>
<feature type="compositionally biased region" description="Basic and acidic residues" evidence="1">
    <location>
        <begin position="458"/>
        <end position="483"/>
    </location>
</feature>
<feature type="region of interest" description="Disordered" evidence="1">
    <location>
        <begin position="1"/>
        <end position="38"/>
    </location>
</feature>
<evidence type="ECO:0000313" key="2">
    <source>
        <dbReference type="EMBL" id="GJN88468.1"/>
    </source>
</evidence>
<feature type="compositionally biased region" description="Polar residues" evidence="1">
    <location>
        <begin position="23"/>
        <end position="32"/>
    </location>
</feature>
<comment type="caution">
    <text evidence="2">The sequence shown here is derived from an EMBL/GenBank/DDBJ whole genome shotgun (WGS) entry which is preliminary data.</text>
</comment>
<gene>
    <name evidence="2" type="ORF">Rhopal_001434-T1</name>
</gene>
<dbReference type="EMBL" id="BQKY01000003">
    <property type="protein sequence ID" value="GJN88468.1"/>
    <property type="molecule type" value="Genomic_DNA"/>
</dbReference>
<proteinExistence type="predicted"/>
<feature type="compositionally biased region" description="Acidic residues" evidence="1">
    <location>
        <begin position="416"/>
        <end position="425"/>
    </location>
</feature>
<feature type="region of interest" description="Disordered" evidence="1">
    <location>
        <begin position="405"/>
        <end position="483"/>
    </location>
</feature>
<name>A0AAV5GEB2_9BASI</name>
<accession>A0AAV5GEB2</accession>
<feature type="compositionally biased region" description="Basic and acidic residues" evidence="1">
    <location>
        <begin position="437"/>
        <end position="449"/>
    </location>
</feature>
<dbReference type="Proteomes" id="UP001342314">
    <property type="component" value="Unassembled WGS sequence"/>
</dbReference>
<evidence type="ECO:0000256" key="1">
    <source>
        <dbReference type="SAM" id="MobiDB-lite"/>
    </source>
</evidence>
<dbReference type="AlphaFoldDB" id="A0AAV5GEB2"/>
<protein>
    <submittedName>
        <fullName evidence="2">Uncharacterized protein</fullName>
    </submittedName>
</protein>